<dbReference type="GO" id="GO:0003700">
    <property type="term" value="F:DNA-binding transcription factor activity"/>
    <property type="evidence" value="ECO:0007669"/>
    <property type="project" value="InterPro"/>
</dbReference>
<dbReference type="InterPro" id="IPR028082">
    <property type="entry name" value="Peripla_BP_I"/>
</dbReference>
<sequence length="367" mass="41271">MDERYKCMSADKIYQQVAAYLKQSIASGELKIGDAIYSENLLCEKLGVSRTSVRKAIRLMIEENILVSRQGKGTFVKGNGGGVLHNALCLVNHYTRAMRYDVTDHYYTDIIYSTERATREHEMEFQIFSRVIRTAEEALERFSKLKFDGLLVDGYFQNHFEELDFFRRISPNLVVVDGHPGETGLPVAAPDTKEGFRLLLGEAVRRGGPVAFLYHDQQSLHRWRADGFRAAAEEFGVRAEWLNYGQNITADNFLNLDHYLLIHDTLRPWLAPEHFGGTIFCSCDYGAAKALQVLKRYGYHAPEDFAVAGFGGVGFSCYTEPEITTVKVDSDRLGQKAVELLIDQINGAVPPGKDFLLPVGLLKRGSL</sequence>
<organism evidence="5 6">
    <name type="scientific">Victivallis vadensis</name>
    <dbReference type="NCBI Taxonomy" id="172901"/>
    <lineage>
        <taxon>Bacteria</taxon>
        <taxon>Pseudomonadati</taxon>
        <taxon>Lentisphaerota</taxon>
        <taxon>Lentisphaeria</taxon>
        <taxon>Victivallales</taxon>
        <taxon>Victivallaceae</taxon>
        <taxon>Victivallis</taxon>
    </lineage>
</organism>
<keyword evidence="6" id="KW-1185">Reference proteome</keyword>
<dbReference type="OrthoDB" id="6626198at2"/>
<dbReference type="Proteomes" id="UP000245959">
    <property type="component" value="Unassembled WGS sequence"/>
</dbReference>
<dbReference type="AlphaFoldDB" id="A0A2U1AL89"/>
<dbReference type="Gene3D" id="3.40.50.2300">
    <property type="match status" value="2"/>
</dbReference>
<dbReference type="GO" id="GO:0000976">
    <property type="term" value="F:transcription cis-regulatory region binding"/>
    <property type="evidence" value="ECO:0007669"/>
    <property type="project" value="TreeGrafter"/>
</dbReference>
<dbReference type="CDD" id="cd06267">
    <property type="entry name" value="PBP1_LacI_sugar_binding-like"/>
    <property type="match status" value="1"/>
</dbReference>
<protein>
    <submittedName>
        <fullName evidence="5">DNA-binding LacI/PurR family transcriptional regulator</fullName>
    </submittedName>
</protein>
<accession>A0A2U1AL89</accession>
<keyword evidence="1" id="KW-0805">Transcription regulation</keyword>
<dbReference type="SUPFAM" id="SSF46785">
    <property type="entry name" value="Winged helix' DNA-binding domain"/>
    <property type="match status" value="1"/>
</dbReference>
<dbReference type="InterPro" id="IPR036388">
    <property type="entry name" value="WH-like_DNA-bd_sf"/>
</dbReference>
<name>A0A2U1AL89_9BACT</name>
<dbReference type="EMBL" id="QEKH01000032">
    <property type="protein sequence ID" value="PVY37173.1"/>
    <property type="molecule type" value="Genomic_DNA"/>
</dbReference>
<dbReference type="Pfam" id="PF00392">
    <property type="entry name" value="GntR"/>
    <property type="match status" value="1"/>
</dbReference>
<comment type="caution">
    <text evidence="5">The sequence shown here is derived from an EMBL/GenBank/DDBJ whole genome shotgun (WGS) entry which is preliminary data.</text>
</comment>
<dbReference type="Pfam" id="PF13377">
    <property type="entry name" value="Peripla_BP_3"/>
    <property type="match status" value="1"/>
</dbReference>
<evidence type="ECO:0000256" key="2">
    <source>
        <dbReference type="ARBA" id="ARBA00023125"/>
    </source>
</evidence>
<dbReference type="InterPro" id="IPR000524">
    <property type="entry name" value="Tscrpt_reg_HTH_GntR"/>
</dbReference>
<dbReference type="SMART" id="SM00345">
    <property type="entry name" value="HTH_GNTR"/>
    <property type="match status" value="1"/>
</dbReference>
<dbReference type="InterPro" id="IPR046335">
    <property type="entry name" value="LacI/GalR-like_sensor"/>
</dbReference>
<proteinExistence type="predicted"/>
<gene>
    <name evidence="5" type="ORF">C8D82_13210</name>
</gene>
<dbReference type="Gene3D" id="1.10.10.10">
    <property type="entry name" value="Winged helix-like DNA-binding domain superfamily/Winged helix DNA-binding domain"/>
    <property type="match status" value="1"/>
</dbReference>
<dbReference type="PROSITE" id="PS50949">
    <property type="entry name" value="HTH_GNTR"/>
    <property type="match status" value="1"/>
</dbReference>
<dbReference type="PANTHER" id="PTHR30146">
    <property type="entry name" value="LACI-RELATED TRANSCRIPTIONAL REPRESSOR"/>
    <property type="match status" value="1"/>
</dbReference>
<evidence type="ECO:0000313" key="5">
    <source>
        <dbReference type="EMBL" id="PVY37173.1"/>
    </source>
</evidence>
<keyword evidence="2 5" id="KW-0238">DNA-binding</keyword>
<dbReference type="CDD" id="cd07377">
    <property type="entry name" value="WHTH_GntR"/>
    <property type="match status" value="1"/>
</dbReference>
<evidence type="ECO:0000256" key="1">
    <source>
        <dbReference type="ARBA" id="ARBA00023015"/>
    </source>
</evidence>
<evidence type="ECO:0000259" key="4">
    <source>
        <dbReference type="PROSITE" id="PS50949"/>
    </source>
</evidence>
<feature type="domain" description="HTH gntR-type" evidence="4">
    <location>
        <begin position="11"/>
        <end position="79"/>
    </location>
</feature>
<dbReference type="PANTHER" id="PTHR30146:SF109">
    <property type="entry name" value="HTH-TYPE TRANSCRIPTIONAL REGULATOR GALS"/>
    <property type="match status" value="1"/>
</dbReference>
<evidence type="ECO:0000313" key="6">
    <source>
        <dbReference type="Proteomes" id="UP000245959"/>
    </source>
</evidence>
<dbReference type="InterPro" id="IPR036390">
    <property type="entry name" value="WH_DNA-bd_sf"/>
</dbReference>
<dbReference type="SUPFAM" id="SSF53822">
    <property type="entry name" value="Periplasmic binding protein-like I"/>
    <property type="match status" value="1"/>
</dbReference>
<evidence type="ECO:0000256" key="3">
    <source>
        <dbReference type="ARBA" id="ARBA00023163"/>
    </source>
</evidence>
<reference evidence="5 6" key="1">
    <citation type="submission" date="2018-04" db="EMBL/GenBank/DDBJ databases">
        <title>Genomic Encyclopedia of Type Strains, Phase IV (KMG-IV): sequencing the most valuable type-strain genomes for metagenomic binning, comparative biology and taxonomic classification.</title>
        <authorList>
            <person name="Goeker M."/>
        </authorList>
    </citation>
    <scope>NUCLEOTIDE SEQUENCE [LARGE SCALE GENOMIC DNA]</scope>
    <source>
        <strain evidence="5 6">DSM 14823</strain>
    </source>
</reference>
<keyword evidence="3" id="KW-0804">Transcription</keyword>